<dbReference type="InterPro" id="IPR029154">
    <property type="entry name" value="HIBADH-like_NADP-bd"/>
</dbReference>
<dbReference type="Gene3D" id="3.40.50.720">
    <property type="entry name" value="NAD(P)-binding Rossmann-like Domain"/>
    <property type="match status" value="1"/>
</dbReference>
<organism evidence="6 7">
    <name type="scientific">Streptomyces yaanensis</name>
    <dbReference type="NCBI Taxonomy" id="1142239"/>
    <lineage>
        <taxon>Bacteria</taxon>
        <taxon>Bacillati</taxon>
        <taxon>Actinomycetota</taxon>
        <taxon>Actinomycetes</taxon>
        <taxon>Kitasatosporales</taxon>
        <taxon>Streptomycetaceae</taxon>
        <taxon>Streptomyces</taxon>
    </lineage>
</organism>
<evidence type="ECO:0000256" key="2">
    <source>
        <dbReference type="ARBA" id="ARBA00023002"/>
    </source>
</evidence>
<reference evidence="7" key="1">
    <citation type="journal article" date="2019" name="Int. J. Syst. Evol. Microbiol.">
        <title>The Global Catalogue of Microorganisms (GCM) 10K type strain sequencing project: providing services to taxonomists for standard genome sequencing and annotation.</title>
        <authorList>
            <consortium name="The Broad Institute Genomics Platform"/>
            <consortium name="The Broad Institute Genome Sequencing Center for Infectious Disease"/>
            <person name="Wu L."/>
            <person name="Ma J."/>
        </authorList>
    </citation>
    <scope>NUCLEOTIDE SEQUENCE [LARGE SCALE GENOMIC DNA]</scope>
    <source>
        <strain evidence="7">CGMCC 4.7035</strain>
    </source>
</reference>
<feature type="domain" description="3-hydroxyisobutyrate dehydrogenase-like NAD-binding" evidence="5">
    <location>
        <begin position="184"/>
        <end position="300"/>
    </location>
</feature>
<keyword evidence="3" id="KW-0520">NAD</keyword>
<dbReference type="EMBL" id="JBHRWR010000009">
    <property type="protein sequence ID" value="MFC3574129.1"/>
    <property type="molecule type" value="Genomic_DNA"/>
</dbReference>
<dbReference type="RefSeq" id="WP_386275961.1">
    <property type="nucleotide sequence ID" value="NZ_JBHRWR010000009.1"/>
</dbReference>
<dbReference type="Pfam" id="PF14833">
    <property type="entry name" value="NAD_binding_11"/>
    <property type="match status" value="1"/>
</dbReference>
<keyword evidence="2 6" id="KW-0560">Oxidoreductase</keyword>
<protein>
    <submittedName>
        <fullName evidence="6">NAD(P)-dependent oxidoreductase</fullName>
        <ecNumber evidence="6">1.1.-.-</ecNumber>
    </submittedName>
</protein>
<dbReference type="Gene3D" id="1.10.1040.10">
    <property type="entry name" value="N-(1-d-carboxylethyl)-l-norvaline Dehydrogenase, domain 2"/>
    <property type="match status" value="1"/>
</dbReference>
<gene>
    <name evidence="6" type="ORF">ACFOZ0_12760</name>
</gene>
<keyword evidence="7" id="KW-1185">Reference proteome</keyword>
<dbReference type="SUPFAM" id="SSF51735">
    <property type="entry name" value="NAD(P)-binding Rossmann-fold domains"/>
    <property type="match status" value="1"/>
</dbReference>
<evidence type="ECO:0000259" key="5">
    <source>
        <dbReference type="Pfam" id="PF14833"/>
    </source>
</evidence>
<dbReference type="InterPro" id="IPR036291">
    <property type="entry name" value="NAD(P)-bd_dom_sf"/>
</dbReference>
<dbReference type="EC" id="1.1.-.-" evidence="6"/>
<dbReference type="PANTHER" id="PTHR43580:SF2">
    <property type="entry name" value="CYTOKINE-LIKE NUCLEAR FACTOR N-PAC"/>
    <property type="match status" value="1"/>
</dbReference>
<feature type="domain" description="6-phosphogluconate dehydrogenase NADP-binding" evidence="4">
    <location>
        <begin position="21"/>
        <end position="175"/>
    </location>
</feature>
<evidence type="ECO:0000259" key="4">
    <source>
        <dbReference type="Pfam" id="PF03446"/>
    </source>
</evidence>
<comment type="caution">
    <text evidence="6">The sequence shown here is derived from an EMBL/GenBank/DDBJ whole genome shotgun (WGS) entry which is preliminary data.</text>
</comment>
<name>A0ABV7SE45_9ACTN</name>
<accession>A0ABV7SE45</accession>
<comment type="similarity">
    <text evidence="1">Belongs to the HIBADH-related family.</text>
</comment>
<evidence type="ECO:0000313" key="6">
    <source>
        <dbReference type="EMBL" id="MFC3574129.1"/>
    </source>
</evidence>
<dbReference type="GO" id="GO:0016491">
    <property type="term" value="F:oxidoreductase activity"/>
    <property type="evidence" value="ECO:0007669"/>
    <property type="project" value="UniProtKB-KW"/>
</dbReference>
<dbReference type="Pfam" id="PF03446">
    <property type="entry name" value="NAD_binding_2"/>
    <property type="match status" value="1"/>
</dbReference>
<dbReference type="InterPro" id="IPR008927">
    <property type="entry name" value="6-PGluconate_DH-like_C_sf"/>
</dbReference>
<dbReference type="InterPro" id="IPR006115">
    <property type="entry name" value="6PGDH_NADP-bd"/>
</dbReference>
<dbReference type="Proteomes" id="UP001595701">
    <property type="component" value="Unassembled WGS sequence"/>
</dbReference>
<dbReference type="SUPFAM" id="SSF48179">
    <property type="entry name" value="6-phosphogluconate dehydrogenase C-terminal domain-like"/>
    <property type="match status" value="1"/>
</dbReference>
<proteinExistence type="inferred from homology"/>
<dbReference type="InterPro" id="IPR013328">
    <property type="entry name" value="6PGD_dom2"/>
</dbReference>
<dbReference type="InterPro" id="IPR051265">
    <property type="entry name" value="HIBADH-related_NP60_sf"/>
</dbReference>
<evidence type="ECO:0000256" key="3">
    <source>
        <dbReference type="ARBA" id="ARBA00023027"/>
    </source>
</evidence>
<dbReference type="PIRSF" id="PIRSF000103">
    <property type="entry name" value="HIBADH"/>
    <property type="match status" value="1"/>
</dbReference>
<evidence type="ECO:0000256" key="1">
    <source>
        <dbReference type="ARBA" id="ARBA00009080"/>
    </source>
</evidence>
<sequence length="306" mass="31839">MSGMNRTAPSDQERDQGGPVVAVLGTGTMGDAMARNIAAAGLGLRAWNRNRAAVEPLAAVGAAVCDTQAEACRGADVVVTALANEKVVADVMDQAHEGLGGHTVWVQTCTVSPDGSRRLAEQATRLNVAYVEAPLLGTKEPAVAGTLTILAASPQQEARQEVRPVLEAVGTRTVWLDEVGRPSSLKLAYNAWVLATVEGIAESLTLADALGVDPRLVIDVLDGSGLNSSYVQSKGPKMIDDDLDTPSFPLEAAAKDAGLITDTARAAGLHLGIAEVVRERLRRAADDGLGRADVAATYRVSRLATS</sequence>
<evidence type="ECO:0000313" key="7">
    <source>
        <dbReference type="Proteomes" id="UP001595701"/>
    </source>
</evidence>
<dbReference type="InterPro" id="IPR015815">
    <property type="entry name" value="HIBADH-related"/>
</dbReference>
<dbReference type="PANTHER" id="PTHR43580">
    <property type="entry name" value="OXIDOREDUCTASE GLYR1-RELATED"/>
    <property type="match status" value="1"/>
</dbReference>